<dbReference type="EMBL" id="OCZC01000054">
    <property type="protein sequence ID" value="SOO23486.1"/>
    <property type="molecule type" value="Genomic_DNA"/>
</dbReference>
<dbReference type="AlphaFoldDB" id="A0A7Z7IZF5"/>
<dbReference type="Proteomes" id="UP000234345">
    <property type="component" value="Unassembled WGS sequence"/>
</dbReference>
<proteinExistence type="predicted"/>
<feature type="region of interest" description="Disordered" evidence="1">
    <location>
        <begin position="1"/>
        <end position="24"/>
    </location>
</feature>
<reference evidence="2 3" key="1">
    <citation type="submission" date="2017-10" db="EMBL/GenBank/DDBJ databases">
        <authorList>
            <person name="Regsiter A."/>
            <person name="William W."/>
        </authorList>
    </citation>
    <scope>NUCLEOTIDE SEQUENCE [LARGE SCALE GENOMIC DNA]</scope>
    <source>
        <strain evidence="2 3">CFBP6991</strain>
    </source>
</reference>
<feature type="compositionally biased region" description="Basic and acidic residues" evidence="1">
    <location>
        <begin position="1"/>
        <end position="17"/>
    </location>
</feature>
<organism evidence="2 3">
    <name type="scientific">Xanthomonas campestris pv. phaseoli</name>
    <dbReference type="NCBI Taxonomy" id="317013"/>
    <lineage>
        <taxon>Bacteria</taxon>
        <taxon>Pseudomonadati</taxon>
        <taxon>Pseudomonadota</taxon>
        <taxon>Gammaproteobacteria</taxon>
        <taxon>Lysobacterales</taxon>
        <taxon>Lysobacteraceae</taxon>
        <taxon>Xanthomonas</taxon>
    </lineage>
</organism>
<accession>A0A7Z7IZF5</accession>
<sequence length="164" mass="18601">MNERAARKGDKRRERNSGRSSSPYAPVLPHVRTYLWEMACPAYQSMDAISRQLLTELRSLYRPSSGNEVFLSVREAMIRMGLSQRPVQNAFKALLERGWIEKVGEASFRQKAGERRAQTFLLTNIGPSGTETGAKKTYMRWQPSTDPYGTECQKKPVAAEATDR</sequence>
<protein>
    <submittedName>
        <fullName evidence="2">Uncharacterized protein</fullName>
    </submittedName>
</protein>
<evidence type="ECO:0000313" key="2">
    <source>
        <dbReference type="EMBL" id="SOO23486.1"/>
    </source>
</evidence>
<feature type="region of interest" description="Disordered" evidence="1">
    <location>
        <begin position="145"/>
        <end position="164"/>
    </location>
</feature>
<evidence type="ECO:0000256" key="1">
    <source>
        <dbReference type="SAM" id="MobiDB-lite"/>
    </source>
</evidence>
<name>A0A7Z7IZF5_XANCH</name>
<gene>
    <name evidence="2" type="ORF">XFF6991_280145</name>
</gene>
<evidence type="ECO:0000313" key="3">
    <source>
        <dbReference type="Proteomes" id="UP000234345"/>
    </source>
</evidence>
<comment type="caution">
    <text evidence="2">The sequence shown here is derived from an EMBL/GenBank/DDBJ whole genome shotgun (WGS) entry which is preliminary data.</text>
</comment>